<proteinExistence type="predicted"/>
<dbReference type="AlphaFoldDB" id="A0A1H4E5M9"/>
<dbReference type="GeneID" id="90620210"/>
<keyword evidence="2" id="KW-1185">Reference proteome</keyword>
<reference evidence="2" key="1">
    <citation type="submission" date="2016-10" db="EMBL/GenBank/DDBJ databases">
        <authorList>
            <person name="Varghese N."/>
            <person name="Submissions S."/>
        </authorList>
    </citation>
    <scope>NUCLEOTIDE SEQUENCE [LARGE SCALE GENOMIC DNA]</scope>
    <source>
        <strain evidence="2">DSM 25157</strain>
    </source>
</reference>
<sequence>MRWLMLCGLVGCGMAWGVVELFALQRARYHAWRDRQQTALPH</sequence>
<dbReference type="STRING" id="592050.SAMN05421875_13128"/>
<dbReference type="Proteomes" id="UP000199002">
    <property type="component" value="Unassembled WGS sequence"/>
</dbReference>
<accession>A0A1H4E5M9</accession>
<protein>
    <submittedName>
        <fullName evidence="1">Uncharacterized protein</fullName>
    </submittedName>
</protein>
<gene>
    <name evidence="1" type="ORF">SAMN05421875_13128</name>
</gene>
<evidence type="ECO:0000313" key="1">
    <source>
        <dbReference type="EMBL" id="SEA80323.1"/>
    </source>
</evidence>
<evidence type="ECO:0000313" key="2">
    <source>
        <dbReference type="Proteomes" id="UP000199002"/>
    </source>
</evidence>
<name>A0A1H4E5M9_9BURK</name>
<organism evidence="1 2">
    <name type="scientific">Acidovorax soli</name>
    <dbReference type="NCBI Taxonomy" id="592050"/>
    <lineage>
        <taxon>Bacteria</taxon>
        <taxon>Pseudomonadati</taxon>
        <taxon>Pseudomonadota</taxon>
        <taxon>Betaproteobacteria</taxon>
        <taxon>Burkholderiales</taxon>
        <taxon>Comamonadaceae</taxon>
        <taxon>Acidovorax</taxon>
    </lineage>
</organism>
<dbReference type="EMBL" id="FNQJ01000031">
    <property type="protein sequence ID" value="SEA80323.1"/>
    <property type="molecule type" value="Genomic_DNA"/>
</dbReference>
<dbReference type="RefSeq" id="WP_255346453.1">
    <property type="nucleotide sequence ID" value="NZ_CAXIQL010000099.1"/>
</dbReference>